<feature type="region of interest" description="Disordered" evidence="1">
    <location>
        <begin position="1"/>
        <end position="95"/>
    </location>
</feature>
<accession>B8HSE0</accession>
<gene>
    <name evidence="3" type="ordered locus">Cyan7425_1879</name>
</gene>
<dbReference type="EMBL" id="CP001344">
    <property type="protein sequence ID" value="ACL44246.1"/>
    <property type="molecule type" value="Genomic_DNA"/>
</dbReference>
<name>B8HSE0_CYAP4</name>
<reference evidence="3" key="1">
    <citation type="submission" date="2009-01" db="EMBL/GenBank/DDBJ databases">
        <title>Complete sequence of chromosome Cyanothece sp. PCC 7425.</title>
        <authorList>
            <consortium name="US DOE Joint Genome Institute"/>
            <person name="Lucas S."/>
            <person name="Copeland A."/>
            <person name="Lapidus A."/>
            <person name="Glavina del Rio T."/>
            <person name="Dalin E."/>
            <person name="Tice H."/>
            <person name="Bruce D."/>
            <person name="Goodwin L."/>
            <person name="Pitluck S."/>
            <person name="Sims D."/>
            <person name="Meineke L."/>
            <person name="Brettin T."/>
            <person name="Detter J.C."/>
            <person name="Han C."/>
            <person name="Larimer F."/>
            <person name="Land M."/>
            <person name="Hauser L."/>
            <person name="Kyrpides N."/>
            <person name="Ovchinnikova G."/>
            <person name="Liberton M."/>
            <person name="Stoeckel J."/>
            <person name="Banerjee A."/>
            <person name="Singh A."/>
            <person name="Page L."/>
            <person name="Sato H."/>
            <person name="Zhao L."/>
            <person name="Sherman L."/>
            <person name="Pakrasi H."/>
            <person name="Richardson P."/>
        </authorList>
    </citation>
    <scope>NUCLEOTIDE SEQUENCE</scope>
    <source>
        <strain evidence="3">PCC 7425</strain>
    </source>
</reference>
<dbReference type="OrthoDB" id="530231at2"/>
<proteinExistence type="predicted"/>
<feature type="compositionally biased region" description="Low complexity" evidence="1">
    <location>
        <begin position="9"/>
        <end position="28"/>
    </location>
</feature>
<dbReference type="KEGG" id="cyn:Cyan7425_1879"/>
<dbReference type="AlphaFoldDB" id="B8HSE0"/>
<sequence length="230" mass="25670">MALFRRPDPSSSSNPQSPLESSSSLESSTPVEGYTVYPEREEYLDRKVSEVSEQPAPPPVAPNESMLEPDIPDRSLQQHPQTSLDTPAPPSELVTEPIRLLSERIIVDRQRRKVGEVVVRKEIETEMVQVPVRREKLIVEQVSPEYKEIAVVPLGEGGISTPEPQPGRLETTATIQGEFTSARVASQFLAQVADQPGYEHIQITIELADPNLQPTYQQWLEHYAAIAAQR</sequence>
<evidence type="ECO:0000259" key="2">
    <source>
        <dbReference type="Pfam" id="PF09557"/>
    </source>
</evidence>
<dbReference type="HOGENOM" id="CLU_1203191_0_0_3"/>
<dbReference type="eggNOG" id="COG3861">
    <property type="taxonomic scope" value="Bacteria"/>
</dbReference>
<feature type="domain" description="DUF2382" evidence="2">
    <location>
        <begin position="98"/>
        <end position="143"/>
    </location>
</feature>
<dbReference type="STRING" id="395961.Cyan7425_1879"/>
<feature type="compositionally biased region" description="Basic and acidic residues" evidence="1">
    <location>
        <begin position="38"/>
        <end position="50"/>
    </location>
</feature>
<organism evidence="3">
    <name type="scientific">Cyanothece sp. (strain PCC 7425 / ATCC 29141)</name>
    <dbReference type="NCBI Taxonomy" id="395961"/>
    <lineage>
        <taxon>Bacteria</taxon>
        <taxon>Bacillati</taxon>
        <taxon>Cyanobacteriota</taxon>
        <taxon>Cyanophyceae</taxon>
        <taxon>Gomontiellales</taxon>
        <taxon>Cyanothecaceae</taxon>
        <taxon>Cyanothece</taxon>
    </lineage>
</organism>
<evidence type="ECO:0000313" key="3">
    <source>
        <dbReference type="EMBL" id="ACL44246.1"/>
    </source>
</evidence>
<dbReference type="Pfam" id="PF09557">
    <property type="entry name" value="DUF2382"/>
    <property type="match status" value="1"/>
</dbReference>
<dbReference type="InterPro" id="IPR019060">
    <property type="entry name" value="DUF2382"/>
</dbReference>
<evidence type="ECO:0000256" key="1">
    <source>
        <dbReference type="SAM" id="MobiDB-lite"/>
    </source>
</evidence>
<protein>
    <recommendedName>
        <fullName evidence="2">DUF2382 domain-containing protein</fullName>
    </recommendedName>
</protein>
<feature type="compositionally biased region" description="Polar residues" evidence="1">
    <location>
        <begin position="75"/>
        <end position="85"/>
    </location>
</feature>